<dbReference type="Pfam" id="PF02656">
    <property type="entry name" value="DUF202"/>
    <property type="match status" value="1"/>
</dbReference>
<comment type="subcellular location">
    <subcellularLocation>
        <location evidence="1">Cell membrane</location>
        <topology evidence="1">Multi-pass membrane protein</topology>
    </subcellularLocation>
</comment>
<dbReference type="GeneID" id="30982808"/>
<organism evidence="8 9">
    <name type="scientific">Suhomyces tanzawaensis NRRL Y-17324</name>
    <dbReference type="NCBI Taxonomy" id="984487"/>
    <lineage>
        <taxon>Eukaryota</taxon>
        <taxon>Fungi</taxon>
        <taxon>Dikarya</taxon>
        <taxon>Ascomycota</taxon>
        <taxon>Saccharomycotina</taxon>
        <taxon>Pichiomycetes</taxon>
        <taxon>Debaryomycetaceae</taxon>
        <taxon>Suhomyces</taxon>
    </lineage>
</organism>
<keyword evidence="4 6" id="KW-1133">Transmembrane helix</keyword>
<feature type="domain" description="DUF202" evidence="7">
    <location>
        <begin position="23"/>
        <end position="101"/>
    </location>
</feature>
<dbReference type="AlphaFoldDB" id="A0A1E4SKH8"/>
<sequence length="137" mass="15331">FRDSFGPVRFRSIPLENKGSVARDHLANERTFLAWLRTSLSFITIGIGVTQLFRLETRESPDKLSHHSEINKYGKPLGGTFIALGIATLVLGFVRFFQVQHLLTKNYFPASRLLVIVLIAVVFAVVVATFALVLRST</sequence>
<evidence type="ECO:0000256" key="2">
    <source>
        <dbReference type="ARBA" id="ARBA00022475"/>
    </source>
</evidence>
<evidence type="ECO:0000259" key="7">
    <source>
        <dbReference type="Pfam" id="PF02656"/>
    </source>
</evidence>
<dbReference type="GO" id="GO:0005886">
    <property type="term" value="C:plasma membrane"/>
    <property type="evidence" value="ECO:0007669"/>
    <property type="project" value="UniProtKB-SubCell"/>
</dbReference>
<reference evidence="9" key="1">
    <citation type="submission" date="2016-05" db="EMBL/GenBank/DDBJ databases">
        <title>Comparative genomics of biotechnologically important yeasts.</title>
        <authorList>
            <consortium name="DOE Joint Genome Institute"/>
            <person name="Riley R."/>
            <person name="Haridas S."/>
            <person name="Wolfe K.H."/>
            <person name="Lopes M.R."/>
            <person name="Hittinger C.T."/>
            <person name="Goker M."/>
            <person name="Salamov A."/>
            <person name="Wisecaver J."/>
            <person name="Long T.M."/>
            <person name="Aerts A.L."/>
            <person name="Barry K."/>
            <person name="Choi C."/>
            <person name="Clum A."/>
            <person name="Coughlan A.Y."/>
            <person name="Deshpande S."/>
            <person name="Douglass A.P."/>
            <person name="Hanson S.J."/>
            <person name="Klenk H.-P."/>
            <person name="Labutti K."/>
            <person name="Lapidus A."/>
            <person name="Lindquist E."/>
            <person name="Lipzen A."/>
            <person name="Meier-Kolthoff J.P."/>
            <person name="Ohm R.A."/>
            <person name="Otillar R.P."/>
            <person name="Pangilinan J."/>
            <person name="Peng Y."/>
            <person name="Rokas A."/>
            <person name="Rosa C.A."/>
            <person name="Scheuner C."/>
            <person name="Sibirny A.A."/>
            <person name="Slot J.C."/>
            <person name="Stielow J.B."/>
            <person name="Sun H."/>
            <person name="Kurtzman C.P."/>
            <person name="Blackwell M."/>
            <person name="Grigoriev I.V."/>
            <person name="Jeffries T.W."/>
        </authorList>
    </citation>
    <scope>NUCLEOTIDE SEQUENCE [LARGE SCALE GENOMIC DNA]</scope>
    <source>
        <strain evidence="9">NRRL Y-17324</strain>
    </source>
</reference>
<dbReference type="PANTHER" id="PTHR34187:SF2">
    <property type="entry name" value="DUF202 DOMAIN-CONTAINING PROTEIN"/>
    <property type="match status" value="1"/>
</dbReference>
<feature type="transmembrane region" description="Helical" evidence="6">
    <location>
        <begin position="76"/>
        <end position="98"/>
    </location>
</feature>
<evidence type="ECO:0000313" key="8">
    <source>
        <dbReference type="EMBL" id="ODV79932.1"/>
    </source>
</evidence>
<evidence type="ECO:0000256" key="1">
    <source>
        <dbReference type="ARBA" id="ARBA00004651"/>
    </source>
</evidence>
<keyword evidence="5 6" id="KW-0472">Membrane</keyword>
<evidence type="ECO:0000256" key="3">
    <source>
        <dbReference type="ARBA" id="ARBA00022692"/>
    </source>
</evidence>
<feature type="transmembrane region" description="Helical" evidence="6">
    <location>
        <begin position="110"/>
        <end position="134"/>
    </location>
</feature>
<dbReference type="RefSeq" id="XP_020065054.1">
    <property type="nucleotide sequence ID" value="XM_020208671.2"/>
</dbReference>
<protein>
    <recommendedName>
        <fullName evidence="7">DUF202 domain-containing protein</fullName>
    </recommendedName>
</protein>
<feature type="non-terminal residue" evidence="8">
    <location>
        <position position="137"/>
    </location>
</feature>
<dbReference type="PANTHER" id="PTHR34187">
    <property type="entry name" value="FGR18P"/>
    <property type="match status" value="1"/>
</dbReference>
<feature type="non-terminal residue" evidence="8">
    <location>
        <position position="1"/>
    </location>
</feature>
<evidence type="ECO:0000256" key="4">
    <source>
        <dbReference type="ARBA" id="ARBA00022989"/>
    </source>
</evidence>
<dbReference type="InterPro" id="IPR003807">
    <property type="entry name" value="DUF202"/>
</dbReference>
<evidence type="ECO:0000313" key="9">
    <source>
        <dbReference type="Proteomes" id="UP000094285"/>
    </source>
</evidence>
<gene>
    <name evidence="8" type="ORF">CANTADRAFT_36246</name>
</gene>
<evidence type="ECO:0000256" key="5">
    <source>
        <dbReference type="ARBA" id="ARBA00023136"/>
    </source>
</evidence>
<dbReference type="InterPro" id="IPR052053">
    <property type="entry name" value="IM_YidH-like"/>
</dbReference>
<accession>A0A1E4SKH8</accession>
<evidence type="ECO:0000256" key="6">
    <source>
        <dbReference type="SAM" id="Phobius"/>
    </source>
</evidence>
<dbReference type="OrthoDB" id="199599at2759"/>
<feature type="transmembrane region" description="Helical" evidence="6">
    <location>
        <begin position="34"/>
        <end position="55"/>
    </location>
</feature>
<keyword evidence="9" id="KW-1185">Reference proteome</keyword>
<dbReference type="EMBL" id="KV453911">
    <property type="protein sequence ID" value="ODV79932.1"/>
    <property type="molecule type" value="Genomic_DNA"/>
</dbReference>
<keyword evidence="3 6" id="KW-0812">Transmembrane</keyword>
<keyword evidence="2" id="KW-1003">Cell membrane</keyword>
<name>A0A1E4SKH8_9ASCO</name>
<dbReference type="Proteomes" id="UP000094285">
    <property type="component" value="Unassembled WGS sequence"/>
</dbReference>
<proteinExistence type="predicted"/>